<dbReference type="PROSITE" id="PS51257">
    <property type="entry name" value="PROKAR_LIPOPROTEIN"/>
    <property type="match status" value="1"/>
</dbReference>
<name>E4N1M7_KITSK</name>
<keyword evidence="3" id="KW-1185">Reference proteome</keyword>
<dbReference type="HOGENOM" id="CLU_1308762_0_0_11"/>
<feature type="region of interest" description="Disordered" evidence="1">
    <location>
        <begin position="187"/>
        <end position="210"/>
    </location>
</feature>
<evidence type="ECO:0000256" key="1">
    <source>
        <dbReference type="SAM" id="MobiDB-lite"/>
    </source>
</evidence>
<organism evidence="2 3">
    <name type="scientific">Kitasatospora setae (strain ATCC 33774 / DSM 43861 / JCM 3304 / KCC A-0304 / NBRC 14216 / KM-6054)</name>
    <name type="common">Streptomyces setae</name>
    <dbReference type="NCBI Taxonomy" id="452652"/>
    <lineage>
        <taxon>Bacteria</taxon>
        <taxon>Bacillati</taxon>
        <taxon>Actinomycetota</taxon>
        <taxon>Actinomycetes</taxon>
        <taxon>Kitasatosporales</taxon>
        <taxon>Streptomycetaceae</taxon>
        <taxon>Kitasatospora</taxon>
    </lineage>
</organism>
<accession>E4N1M7</accession>
<dbReference type="EMBL" id="AP010968">
    <property type="protein sequence ID" value="BAJ32061.1"/>
    <property type="molecule type" value="Genomic_DNA"/>
</dbReference>
<feature type="compositionally biased region" description="Low complexity" evidence="1">
    <location>
        <begin position="187"/>
        <end position="204"/>
    </location>
</feature>
<dbReference type="RefSeq" id="WP_014139357.1">
    <property type="nucleotide sequence ID" value="NC_016109.1"/>
</dbReference>
<sequence>MSVRTASPRSRAAGRALVLVAVGVSLAGCGLLGPGAQPVGTRSREVSEQQAERLLDGMREVLGEGRPVALDGQIRMFDGCSDGWRIAAEDEPYRLAIGMRVAVTSEVLPARVRGLRDALAARGLRVGDYRESRPAAGQSMSEPWFTAELTTGDRQDRYTLEVRVGDDTGAGDGKTTVLLTTVSACLEPGEAPAGSPSPSSSPAPSRVPVS</sequence>
<evidence type="ECO:0000313" key="2">
    <source>
        <dbReference type="EMBL" id="BAJ32061.1"/>
    </source>
</evidence>
<dbReference type="AlphaFoldDB" id="E4N1M7"/>
<evidence type="ECO:0008006" key="4">
    <source>
        <dbReference type="Google" id="ProtNLM"/>
    </source>
</evidence>
<reference evidence="2 3" key="1">
    <citation type="journal article" date="2010" name="DNA Res.">
        <title>Genome sequence of Kitasatospora setae NBRC 14216T: an evolutionary snapshot of the family Streptomycetaceae.</title>
        <authorList>
            <person name="Ichikawa N."/>
            <person name="Oguchi A."/>
            <person name="Ikeda H."/>
            <person name="Ishikawa J."/>
            <person name="Kitani S."/>
            <person name="Watanabe Y."/>
            <person name="Nakamura S."/>
            <person name="Katano Y."/>
            <person name="Kishi E."/>
            <person name="Sasagawa M."/>
            <person name="Ankai A."/>
            <person name="Fukui S."/>
            <person name="Hashimoto Y."/>
            <person name="Kamata S."/>
            <person name="Otoguro M."/>
            <person name="Tanikawa S."/>
            <person name="Nihira T."/>
            <person name="Horinouchi S."/>
            <person name="Ohnishi Y."/>
            <person name="Hayakawa M."/>
            <person name="Kuzuyama T."/>
            <person name="Arisawa A."/>
            <person name="Nomoto F."/>
            <person name="Miura H."/>
            <person name="Takahashi Y."/>
            <person name="Fujita N."/>
        </authorList>
    </citation>
    <scope>NUCLEOTIDE SEQUENCE [LARGE SCALE GENOMIC DNA]</scope>
    <source>
        <strain evidence="3">ATCC 33774 / DSM 43861 / JCM 3304 / KCC A-0304 / NBRC 14216 / KM-6054</strain>
    </source>
</reference>
<protein>
    <recommendedName>
        <fullName evidence="4">Lipoprotein</fullName>
    </recommendedName>
</protein>
<evidence type="ECO:0000313" key="3">
    <source>
        <dbReference type="Proteomes" id="UP000007076"/>
    </source>
</evidence>
<proteinExistence type="predicted"/>
<dbReference type="KEGG" id="ksk:KSE_63030"/>
<dbReference type="Proteomes" id="UP000007076">
    <property type="component" value="Chromosome"/>
</dbReference>
<dbReference type="PATRIC" id="fig|452652.3.peg.6322"/>
<gene>
    <name evidence="2" type="ordered locus">KSE_63030</name>
</gene>